<dbReference type="Proteomes" id="UP000242715">
    <property type="component" value="Unassembled WGS sequence"/>
</dbReference>
<reference evidence="2" key="1">
    <citation type="journal article" date="2017" name="Front. Plant Sci.">
        <title>Climate Clever Clovers: New Paradigm to Reduce the Environmental Footprint of Ruminants by Breeding Low Methanogenic Forages Utilizing Haplotype Variation.</title>
        <authorList>
            <person name="Kaur P."/>
            <person name="Appels R."/>
            <person name="Bayer P.E."/>
            <person name="Keeble-Gagnere G."/>
            <person name="Wang J."/>
            <person name="Hirakawa H."/>
            <person name="Shirasawa K."/>
            <person name="Vercoe P."/>
            <person name="Stefanova K."/>
            <person name="Durmic Z."/>
            <person name="Nichols P."/>
            <person name="Revell C."/>
            <person name="Isobe S.N."/>
            <person name="Edwards D."/>
            <person name="Erskine W."/>
        </authorList>
    </citation>
    <scope>NUCLEOTIDE SEQUENCE [LARGE SCALE GENOMIC DNA]</scope>
    <source>
        <strain evidence="2">cv. Daliak</strain>
    </source>
</reference>
<accession>A0A2Z6NBA0</accession>
<dbReference type="AlphaFoldDB" id="A0A2Z6NBA0"/>
<evidence type="ECO:0000313" key="2">
    <source>
        <dbReference type="Proteomes" id="UP000242715"/>
    </source>
</evidence>
<keyword evidence="2" id="KW-1185">Reference proteome</keyword>
<dbReference type="EMBL" id="DF973757">
    <property type="protein sequence ID" value="GAU39363.1"/>
    <property type="molecule type" value="Genomic_DNA"/>
</dbReference>
<organism evidence="1 2">
    <name type="scientific">Trifolium subterraneum</name>
    <name type="common">Subterranean clover</name>
    <dbReference type="NCBI Taxonomy" id="3900"/>
    <lineage>
        <taxon>Eukaryota</taxon>
        <taxon>Viridiplantae</taxon>
        <taxon>Streptophyta</taxon>
        <taxon>Embryophyta</taxon>
        <taxon>Tracheophyta</taxon>
        <taxon>Spermatophyta</taxon>
        <taxon>Magnoliopsida</taxon>
        <taxon>eudicotyledons</taxon>
        <taxon>Gunneridae</taxon>
        <taxon>Pentapetalae</taxon>
        <taxon>rosids</taxon>
        <taxon>fabids</taxon>
        <taxon>Fabales</taxon>
        <taxon>Fabaceae</taxon>
        <taxon>Papilionoideae</taxon>
        <taxon>50 kb inversion clade</taxon>
        <taxon>NPAAA clade</taxon>
        <taxon>Hologalegina</taxon>
        <taxon>IRL clade</taxon>
        <taxon>Trifolieae</taxon>
        <taxon>Trifolium</taxon>
    </lineage>
</organism>
<proteinExistence type="predicted"/>
<protein>
    <submittedName>
        <fullName evidence="1">Uncharacterized protein</fullName>
    </submittedName>
</protein>
<gene>
    <name evidence="1" type="ORF">TSUD_56900</name>
</gene>
<name>A0A2Z6NBA0_TRISU</name>
<evidence type="ECO:0000313" key="1">
    <source>
        <dbReference type="EMBL" id="GAU39363.1"/>
    </source>
</evidence>
<sequence>MNDGEVALKDISPFKGGCSSKIIGPDGLEEELEAEFHRVRILENKEVAQLEALELSLAKKKNNVANINHKKQKIAGGGHSGGVNSLMAGTNSSNHHMVPISALAVVLIEGEENGVNDATSRQYRVEAERLFNIGLNMGVTTNTDRVSMLERLIDAEKKEDETNENWEDEEVGQ</sequence>